<comment type="caution">
    <text evidence="1">The sequence shown here is derived from an EMBL/GenBank/DDBJ whole genome shotgun (WGS) entry which is preliminary data.</text>
</comment>
<organism evidence="1 2">
    <name type="scientific">Hymenobacter koreensis</name>
    <dbReference type="NCBI Taxonomy" id="1084523"/>
    <lineage>
        <taxon>Bacteria</taxon>
        <taxon>Pseudomonadati</taxon>
        <taxon>Bacteroidota</taxon>
        <taxon>Cytophagia</taxon>
        <taxon>Cytophagales</taxon>
        <taxon>Hymenobacteraceae</taxon>
        <taxon>Hymenobacter</taxon>
    </lineage>
</organism>
<keyword evidence="2" id="KW-1185">Reference proteome</keyword>
<dbReference type="RefSeq" id="WP_345227330.1">
    <property type="nucleotide sequence ID" value="NZ_BAABHA010000015.1"/>
</dbReference>
<evidence type="ECO:0000313" key="1">
    <source>
        <dbReference type="EMBL" id="GAA4391736.1"/>
    </source>
</evidence>
<proteinExistence type="predicted"/>
<accession>A0ABP8JJ75</accession>
<evidence type="ECO:0000313" key="2">
    <source>
        <dbReference type="Proteomes" id="UP001500454"/>
    </source>
</evidence>
<sequence length="157" mass="17020">MANTTATTANMFTVNAGSVILTATAKHKGSVFGFPNEPKQRGKGYHNYFVLTVKSNNGSRATFNYYGSINDHSKGITELGETGIKEALGCVLSDANSAANWTSTDDVMDEFGYDTDSRSQYKQAKQVFKGCQAAAEKMAKLGLSQHDIEELCDQLNN</sequence>
<protein>
    <submittedName>
        <fullName evidence="1">Uncharacterized protein</fullName>
    </submittedName>
</protein>
<gene>
    <name evidence="1" type="ORF">GCM10023186_41360</name>
</gene>
<dbReference type="Proteomes" id="UP001500454">
    <property type="component" value="Unassembled WGS sequence"/>
</dbReference>
<name>A0ABP8JJ75_9BACT</name>
<reference evidence="2" key="1">
    <citation type="journal article" date="2019" name="Int. J. Syst. Evol. Microbiol.">
        <title>The Global Catalogue of Microorganisms (GCM) 10K type strain sequencing project: providing services to taxonomists for standard genome sequencing and annotation.</title>
        <authorList>
            <consortium name="The Broad Institute Genomics Platform"/>
            <consortium name="The Broad Institute Genome Sequencing Center for Infectious Disease"/>
            <person name="Wu L."/>
            <person name="Ma J."/>
        </authorList>
    </citation>
    <scope>NUCLEOTIDE SEQUENCE [LARGE SCALE GENOMIC DNA]</scope>
    <source>
        <strain evidence="2">JCM 17924</strain>
    </source>
</reference>
<dbReference type="EMBL" id="BAABHA010000015">
    <property type="protein sequence ID" value="GAA4391736.1"/>
    <property type="molecule type" value="Genomic_DNA"/>
</dbReference>